<dbReference type="SUPFAM" id="SSF50475">
    <property type="entry name" value="FMN-binding split barrel"/>
    <property type="match status" value="1"/>
</dbReference>
<dbReference type="EC" id="1.-.-.-" evidence="3"/>
<dbReference type="PANTHER" id="PTHR30466">
    <property type="entry name" value="FLAVIN REDUCTASE"/>
    <property type="match status" value="1"/>
</dbReference>
<dbReference type="InterPro" id="IPR050268">
    <property type="entry name" value="NADH-dep_flavin_reductase"/>
</dbReference>
<protein>
    <submittedName>
        <fullName evidence="3">Flavin reductase family protein</fullName>
        <ecNumber evidence="3">1.-.-.-</ecNumber>
    </submittedName>
</protein>
<proteinExistence type="predicted"/>
<dbReference type="PANTHER" id="PTHR30466:SF1">
    <property type="entry name" value="FMN REDUCTASE (NADH) RUTF"/>
    <property type="match status" value="1"/>
</dbReference>
<evidence type="ECO:0000256" key="1">
    <source>
        <dbReference type="ARBA" id="ARBA00023002"/>
    </source>
</evidence>
<dbReference type="EMBL" id="JBHUER010000011">
    <property type="protein sequence ID" value="MFD1704717.1"/>
    <property type="molecule type" value="Genomic_DNA"/>
</dbReference>
<accession>A0ABW4K994</accession>
<evidence type="ECO:0000259" key="2">
    <source>
        <dbReference type="SMART" id="SM00903"/>
    </source>
</evidence>
<reference evidence="4" key="1">
    <citation type="journal article" date="2019" name="Int. J. Syst. Evol. Microbiol.">
        <title>The Global Catalogue of Microorganisms (GCM) 10K type strain sequencing project: providing services to taxonomists for standard genome sequencing and annotation.</title>
        <authorList>
            <consortium name="The Broad Institute Genomics Platform"/>
            <consortium name="The Broad Institute Genome Sequencing Center for Infectious Disease"/>
            <person name="Wu L."/>
            <person name="Ma J."/>
        </authorList>
    </citation>
    <scope>NUCLEOTIDE SEQUENCE [LARGE SCALE GENOMIC DNA]</scope>
    <source>
        <strain evidence="4">KCTC 23707</strain>
    </source>
</reference>
<dbReference type="Proteomes" id="UP001597308">
    <property type="component" value="Unassembled WGS sequence"/>
</dbReference>
<feature type="domain" description="Flavin reductase like" evidence="2">
    <location>
        <begin position="30"/>
        <end position="172"/>
    </location>
</feature>
<dbReference type="Gene3D" id="2.30.110.10">
    <property type="entry name" value="Electron Transport, Fmn-binding Protein, Chain A"/>
    <property type="match status" value="1"/>
</dbReference>
<name>A0ABW4K994_9HYPH</name>
<dbReference type="GO" id="GO:0016491">
    <property type="term" value="F:oxidoreductase activity"/>
    <property type="evidence" value="ECO:0007669"/>
    <property type="project" value="UniProtKB-KW"/>
</dbReference>
<evidence type="ECO:0000313" key="4">
    <source>
        <dbReference type="Proteomes" id="UP001597308"/>
    </source>
</evidence>
<keyword evidence="4" id="KW-1185">Reference proteome</keyword>
<organism evidence="3 4">
    <name type="scientific">Methylopila henanensis</name>
    <dbReference type="NCBI Taxonomy" id="873516"/>
    <lineage>
        <taxon>Bacteria</taxon>
        <taxon>Pseudomonadati</taxon>
        <taxon>Pseudomonadota</taxon>
        <taxon>Alphaproteobacteria</taxon>
        <taxon>Hyphomicrobiales</taxon>
        <taxon>Methylopilaceae</taxon>
        <taxon>Methylopila</taxon>
    </lineage>
</organism>
<dbReference type="InterPro" id="IPR002563">
    <property type="entry name" value="Flavin_Rdtase-like_dom"/>
</dbReference>
<gene>
    <name evidence="3" type="ORF">ACFSCV_17050</name>
</gene>
<keyword evidence="1 3" id="KW-0560">Oxidoreductase</keyword>
<dbReference type="Pfam" id="PF01613">
    <property type="entry name" value="Flavin_Reduct"/>
    <property type="match status" value="1"/>
</dbReference>
<comment type="caution">
    <text evidence="3">The sequence shown here is derived from an EMBL/GenBank/DDBJ whole genome shotgun (WGS) entry which is preliminary data.</text>
</comment>
<sequence length="176" mass="18693">MTMHDGKFHEAVETPPPQEVVDVNTFRGVMRKLAGSVTVITTEGQGSLYGFTATAVCSVCAEPPTILIVVNRSARTHPHIDKKGAFAVNILADHQVELANLFASKSSEQFAQVNHAVSPNGVPVIQGAAAFIECQIAEQYDVGTHTIFIGRVVDGGAAESMPLIYQDAGYARAATL</sequence>
<dbReference type="InterPro" id="IPR012349">
    <property type="entry name" value="Split_barrel_FMN-bd"/>
</dbReference>
<evidence type="ECO:0000313" key="3">
    <source>
        <dbReference type="EMBL" id="MFD1704717.1"/>
    </source>
</evidence>
<dbReference type="RefSeq" id="WP_378800784.1">
    <property type="nucleotide sequence ID" value="NZ_JBHUER010000011.1"/>
</dbReference>
<dbReference type="SMART" id="SM00903">
    <property type="entry name" value="Flavin_Reduct"/>
    <property type="match status" value="1"/>
</dbReference>